<keyword evidence="6 8" id="KW-0269">Exonuclease</keyword>
<dbReference type="Proteomes" id="UP000199322">
    <property type="component" value="Unassembled WGS sequence"/>
</dbReference>
<comment type="similarity">
    <text evidence="8">Belongs to the RNR ribonuclease family. RNase R subfamily.</text>
</comment>
<comment type="function">
    <text evidence="8">3'-5' exoribonuclease that releases 5'-nucleoside monophosphates and is involved in maturation of structured RNAs.</text>
</comment>
<dbReference type="Pfam" id="PF08206">
    <property type="entry name" value="OB_RNB"/>
    <property type="match status" value="1"/>
</dbReference>
<keyword evidence="7 8" id="KW-0694">RNA-binding</keyword>
<gene>
    <name evidence="8 12" type="primary">rnr</name>
    <name evidence="12" type="ORF">E4650_03555</name>
    <name evidence="11" type="ORF">SAMN04488588_0457</name>
</gene>
<dbReference type="EMBL" id="SRME01000001">
    <property type="protein sequence ID" value="TGG89277.1"/>
    <property type="molecule type" value="Genomic_DNA"/>
</dbReference>
<dbReference type="GO" id="GO:0003723">
    <property type="term" value="F:RNA binding"/>
    <property type="evidence" value="ECO:0007669"/>
    <property type="project" value="UniProtKB-UniRule"/>
</dbReference>
<dbReference type="InterPro" id="IPR022966">
    <property type="entry name" value="RNase_II/R_CS"/>
</dbReference>
<dbReference type="OrthoDB" id="9764149at2"/>
<dbReference type="Pfam" id="PF00773">
    <property type="entry name" value="RNB"/>
    <property type="match status" value="1"/>
</dbReference>
<dbReference type="HAMAP" id="MF_01895">
    <property type="entry name" value="RNase_R"/>
    <property type="match status" value="1"/>
</dbReference>
<dbReference type="PANTHER" id="PTHR23355">
    <property type="entry name" value="RIBONUCLEASE"/>
    <property type="match status" value="1"/>
</dbReference>
<dbReference type="InterPro" id="IPR003029">
    <property type="entry name" value="S1_domain"/>
</dbReference>
<dbReference type="Pfam" id="PF00575">
    <property type="entry name" value="S1"/>
    <property type="match status" value="1"/>
</dbReference>
<dbReference type="InterPro" id="IPR011805">
    <property type="entry name" value="RNase_R"/>
</dbReference>
<dbReference type="GO" id="GO:0008859">
    <property type="term" value="F:exoribonuclease II activity"/>
    <property type="evidence" value="ECO:0007669"/>
    <property type="project" value="UniProtKB-UniRule"/>
</dbReference>
<dbReference type="NCBIfam" id="TIGR00358">
    <property type="entry name" value="3_prime_RNase"/>
    <property type="match status" value="1"/>
</dbReference>
<dbReference type="PROSITE" id="PS50126">
    <property type="entry name" value="S1"/>
    <property type="match status" value="1"/>
</dbReference>
<organism evidence="11 13">
    <name type="scientific">Geotoga petraea</name>
    <dbReference type="NCBI Taxonomy" id="28234"/>
    <lineage>
        <taxon>Bacteria</taxon>
        <taxon>Thermotogati</taxon>
        <taxon>Thermotogota</taxon>
        <taxon>Thermotogae</taxon>
        <taxon>Petrotogales</taxon>
        <taxon>Petrotogaceae</taxon>
        <taxon>Geotoga</taxon>
    </lineage>
</organism>
<evidence type="ECO:0000256" key="6">
    <source>
        <dbReference type="ARBA" id="ARBA00022839"/>
    </source>
</evidence>
<feature type="coiled-coil region" evidence="9">
    <location>
        <begin position="1"/>
        <end position="43"/>
    </location>
</feature>
<evidence type="ECO:0000256" key="1">
    <source>
        <dbReference type="ARBA" id="ARBA00001849"/>
    </source>
</evidence>
<dbReference type="InterPro" id="IPR040476">
    <property type="entry name" value="CSD2"/>
</dbReference>
<evidence type="ECO:0000313" key="11">
    <source>
        <dbReference type="EMBL" id="SDC08934.1"/>
    </source>
</evidence>
<keyword evidence="3 8" id="KW-0963">Cytoplasm</keyword>
<accession>A0A1G6IR25</accession>
<evidence type="ECO:0000256" key="2">
    <source>
        <dbReference type="ARBA" id="ARBA00004496"/>
    </source>
</evidence>
<dbReference type="InterPro" id="IPR050180">
    <property type="entry name" value="RNR_Ribonuclease"/>
</dbReference>
<dbReference type="InterPro" id="IPR013223">
    <property type="entry name" value="RNase_B_OB_dom"/>
</dbReference>
<evidence type="ECO:0000259" key="10">
    <source>
        <dbReference type="PROSITE" id="PS50126"/>
    </source>
</evidence>
<dbReference type="EC" id="3.1.13.1" evidence="8"/>
<name>A0A1G6IR25_9BACT</name>
<evidence type="ECO:0000256" key="5">
    <source>
        <dbReference type="ARBA" id="ARBA00022801"/>
    </source>
</evidence>
<dbReference type="InterPro" id="IPR011129">
    <property type="entry name" value="CSD"/>
</dbReference>
<dbReference type="SMART" id="SM00316">
    <property type="entry name" value="S1"/>
    <property type="match status" value="1"/>
</dbReference>
<dbReference type="SUPFAM" id="SSF50249">
    <property type="entry name" value="Nucleic acid-binding proteins"/>
    <property type="match status" value="3"/>
</dbReference>
<reference evidence="11 13" key="1">
    <citation type="submission" date="2016-10" db="EMBL/GenBank/DDBJ databases">
        <authorList>
            <person name="de Groot N.N."/>
        </authorList>
    </citation>
    <scope>NUCLEOTIDE SEQUENCE [LARGE SCALE GENOMIC DNA]</scope>
    <source>
        <strain evidence="11 13">WG14</strain>
    </source>
</reference>
<dbReference type="Pfam" id="PF17876">
    <property type="entry name" value="CSD2"/>
    <property type="match status" value="1"/>
</dbReference>
<dbReference type="EMBL" id="FMYV01000001">
    <property type="protein sequence ID" value="SDC08934.1"/>
    <property type="molecule type" value="Genomic_DNA"/>
</dbReference>
<dbReference type="InterPro" id="IPR012340">
    <property type="entry name" value="NA-bd_OB-fold"/>
</dbReference>
<evidence type="ECO:0000256" key="9">
    <source>
        <dbReference type="SAM" id="Coils"/>
    </source>
</evidence>
<dbReference type="PROSITE" id="PS01175">
    <property type="entry name" value="RIBONUCLEASE_II"/>
    <property type="match status" value="1"/>
</dbReference>
<evidence type="ECO:0000313" key="12">
    <source>
        <dbReference type="EMBL" id="TGG89277.1"/>
    </source>
</evidence>
<dbReference type="STRING" id="28234.SAMN04488588_0457"/>
<dbReference type="NCBIfam" id="TIGR02063">
    <property type="entry name" value="RNase_R"/>
    <property type="match status" value="1"/>
</dbReference>
<evidence type="ECO:0000313" key="14">
    <source>
        <dbReference type="Proteomes" id="UP000297288"/>
    </source>
</evidence>
<dbReference type="PANTHER" id="PTHR23355:SF9">
    <property type="entry name" value="DIS3-LIKE EXONUCLEASE 2"/>
    <property type="match status" value="1"/>
</dbReference>
<keyword evidence="9" id="KW-0175">Coiled coil</keyword>
<evidence type="ECO:0000256" key="8">
    <source>
        <dbReference type="HAMAP-Rule" id="MF_01895"/>
    </source>
</evidence>
<dbReference type="InterPro" id="IPR004476">
    <property type="entry name" value="RNase_II/RNase_R"/>
</dbReference>
<proteinExistence type="inferred from homology"/>
<evidence type="ECO:0000256" key="7">
    <source>
        <dbReference type="ARBA" id="ARBA00022884"/>
    </source>
</evidence>
<evidence type="ECO:0000256" key="4">
    <source>
        <dbReference type="ARBA" id="ARBA00022722"/>
    </source>
</evidence>
<dbReference type="InterPro" id="IPR001900">
    <property type="entry name" value="RNase_II/R"/>
</dbReference>
<dbReference type="SMART" id="SM00357">
    <property type="entry name" value="CSP"/>
    <property type="match status" value="1"/>
</dbReference>
<dbReference type="CDD" id="cd04471">
    <property type="entry name" value="S1_RNase_R"/>
    <property type="match status" value="1"/>
</dbReference>
<dbReference type="GO" id="GO:0005829">
    <property type="term" value="C:cytosol"/>
    <property type="evidence" value="ECO:0007669"/>
    <property type="project" value="TreeGrafter"/>
</dbReference>
<evidence type="ECO:0000313" key="13">
    <source>
        <dbReference type="Proteomes" id="UP000199322"/>
    </source>
</evidence>
<reference evidence="12 14" key="2">
    <citation type="submission" date="2019-04" db="EMBL/GenBank/DDBJ databases">
        <title>Draft genome sequence data and analysis of a Fermenting Bacterium, Geotoga petraea strain HO-Geo1, isolated from heavy-oil petroleum reservoir in Russia.</title>
        <authorList>
            <person name="Grouzdev D.S."/>
            <person name="Semenova E.M."/>
            <person name="Sokolova D.S."/>
            <person name="Tourova T.P."/>
            <person name="Poltaraus A.B."/>
            <person name="Nazina T.N."/>
        </authorList>
    </citation>
    <scope>NUCLEOTIDE SEQUENCE [LARGE SCALE GENOMIC DNA]</scope>
    <source>
        <strain evidence="12 14">HO-Geo1</strain>
    </source>
</reference>
<sequence>MENMESKILNLLKKNKMIQKEIYQKLNAIKKDEKKKIRRALNELLESGQIYKDSRNRYNMPDEDTTIGIIEFIKSGNMGFVKREDGTEIAIPVERSKNSLHGDKVLVQKKGKWRDLDAGEVVKILERNLEKVVGRFEKKKMFGFVVPIDGKINTDFYIAPEDMKNAKDGQIVEIEIKNYGKTTKNPEAKIIRVIGDEGDPSVDIPIVLSKHDLPEPGEFPDSVMKEVEKIPPKISKEEKKGRESFVGQNIFTIDGETAKDFDDAVGIKKTKNGNYKLGVHIADVSHYVKENSELDKEALNRATSVYLIDTVIPMLPHELSDWMCSLVEGEERLTMSLEMEIDKNGNVVDSSINNGLIKSVKRLTYTEVNELLSDNPSKEIEEKIGFLKKDLETMIELMEILRNNRKERGSIVDMESGEVYFKFDENGNVEDIIPVERGISEKMIEEFMIKANETVAEYFDAQDLPFIYRVHEDPDPEMIIQLKNYLEMLGMRVKMPLNMHPKALQQIVENTKDHPLADSIQRLLIKSMKRAIYSNENIGHFGLASMSYTHFTSPIRRYPDLIVHRLLKKFIESKGTLKKSDIEKYQKKLPEIADQCSKQERVADKAEWDLRDMKKVEYISNHIGEEYEVYVTGVTKFGLFVEIPKKMINGLIHISELNDYFEYDSDRNRLLGQKTGKIYRIGDKLKAVVMKANKIGTEVDFAPADNAKEIEKRLKKKYPNTKVKINRNKKINK</sequence>
<dbReference type="AlphaFoldDB" id="A0A1G6IR25"/>
<keyword evidence="13" id="KW-1185">Reference proteome</keyword>
<keyword evidence="4 8" id="KW-0540">Nuclease</keyword>
<dbReference type="Gene3D" id="2.40.50.140">
    <property type="entry name" value="Nucleic acid-binding proteins"/>
    <property type="match status" value="3"/>
</dbReference>
<dbReference type="Proteomes" id="UP000297288">
    <property type="component" value="Unassembled WGS sequence"/>
</dbReference>
<feature type="domain" description="S1 motif" evidence="10">
    <location>
        <begin position="624"/>
        <end position="704"/>
    </location>
</feature>
<dbReference type="GO" id="GO:0006402">
    <property type="term" value="P:mRNA catabolic process"/>
    <property type="evidence" value="ECO:0007669"/>
    <property type="project" value="TreeGrafter"/>
</dbReference>
<evidence type="ECO:0000256" key="3">
    <source>
        <dbReference type="ARBA" id="ARBA00022490"/>
    </source>
</evidence>
<comment type="catalytic activity">
    <reaction evidence="1 8">
        <text>Exonucleolytic cleavage in the 3'- to 5'-direction to yield nucleoside 5'-phosphates.</text>
        <dbReference type="EC" id="3.1.13.1"/>
    </reaction>
</comment>
<keyword evidence="5 8" id="KW-0378">Hydrolase</keyword>
<dbReference type="RefSeq" id="WP_091402442.1">
    <property type="nucleotide sequence ID" value="NZ_FMYV01000001.1"/>
</dbReference>
<comment type="subcellular location">
    <subcellularLocation>
        <location evidence="2 8">Cytoplasm</location>
    </subcellularLocation>
</comment>
<dbReference type="SMART" id="SM00955">
    <property type="entry name" value="RNB"/>
    <property type="match status" value="1"/>
</dbReference>
<protein>
    <recommendedName>
        <fullName evidence="8">Ribonuclease R</fullName>
        <shortName evidence="8">RNase R</shortName>
        <ecNumber evidence="8">3.1.13.1</ecNumber>
    </recommendedName>
</protein>